<dbReference type="InterPro" id="IPR036291">
    <property type="entry name" value="NAD(P)-bd_dom_sf"/>
</dbReference>
<dbReference type="PANTHER" id="PTHR43833">
    <property type="entry name" value="POTASSIUM CHANNEL PROTEIN 2-RELATED-RELATED"/>
    <property type="match status" value="1"/>
</dbReference>
<evidence type="ECO:0000313" key="4">
    <source>
        <dbReference type="EMBL" id="MPW26834.1"/>
    </source>
</evidence>
<proteinExistence type="predicted"/>
<dbReference type="PRINTS" id="PR00335">
    <property type="entry name" value="KUPTAKETRKA"/>
</dbReference>
<dbReference type="RefSeq" id="WP_152805873.1">
    <property type="nucleotide sequence ID" value="NZ_WHNX01000029.1"/>
</dbReference>
<dbReference type="SUPFAM" id="SSF51735">
    <property type="entry name" value="NAD(P)-binding Rossmann-fold domains"/>
    <property type="match status" value="1"/>
</dbReference>
<dbReference type="EMBL" id="WHNX01000029">
    <property type="protein sequence ID" value="MPW26834.1"/>
    <property type="molecule type" value="Genomic_DNA"/>
</dbReference>
<dbReference type="Gene3D" id="3.40.50.720">
    <property type="entry name" value="NAD(P)-binding Rossmann-like Domain"/>
    <property type="match status" value="1"/>
</dbReference>
<protein>
    <submittedName>
        <fullName evidence="4">TrkA family potassium uptake protein</fullName>
    </submittedName>
</protein>
<organism evidence="4 5">
    <name type="scientific">Alkalibaculum sporogenes</name>
    <dbReference type="NCBI Taxonomy" id="2655001"/>
    <lineage>
        <taxon>Bacteria</taxon>
        <taxon>Bacillati</taxon>
        <taxon>Bacillota</taxon>
        <taxon>Clostridia</taxon>
        <taxon>Eubacteriales</taxon>
        <taxon>Eubacteriaceae</taxon>
        <taxon>Alkalibaculum</taxon>
    </lineage>
</organism>
<sequence length="148" mass="16344">MKELINKKSNSLTIIAGCGRLGASFANTLSDQEENVLVIDRDKDSFRKLSPSFGGLTLAGDATDIDVLHEAQIEKATVVIAVTDNDNTNIMIAQMAKELFKKERVIARLNDPDKECVYYNSGIDTICPVVLSIKEISKLIKTKNVREE</sequence>
<accession>A0A6A7KBP6</accession>
<keyword evidence="2" id="KW-0630">Potassium</keyword>
<dbReference type="GO" id="GO:0005886">
    <property type="term" value="C:plasma membrane"/>
    <property type="evidence" value="ECO:0007669"/>
    <property type="project" value="InterPro"/>
</dbReference>
<evidence type="ECO:0000259" key="3">
    <source>
        <dbReference type="PROSITE" id="PS51201"/>
    </source>
</evidence>
<gene>
    <name evidence="4" type="ORF">GC105_13690</name>
</gene>
<evidence type="ECO:0000256" key="2">
    <source>
        <dbReference type="ARBA" id="ARBA00022958"/>
    </source>
</evidence>
<dbReference type="InterPro" id="IPR050721">
    <property type="entry name" value="Trk_Ktr_HKT_K-transport"/>
</dbReference>
<dbReference type="Pfam" id="PF02254">
    <property type="entry name" value="TrkA_N"/>
    <property type="match status" value="1"/>
</dbReference>
<dbReference type="PROSITE" id="PS51201">
    <property type="entry name" value="RCK_N"/>
    <property type="match status" value="1"/>
</dbReference>
<keyword evidence="1" id="KW-0406">Ion transport</keyword>
<feature type="domain" description="RCK N-terminal" evidence="3">
    <location>
        <begin position="10"/>
        <end position="130"/>
    </location>
</feature>
<reference evidence="4 5" key="1">
    <citation type="submission" date="2019-10" db="EMBL/GenBank/DDBJ databases">
        <title>Alkalibaculum tamaniensis sp.nov., a new alkaliphilic acetogen, isolated on methoxylated aromatics from a mud volcano.</title>
        <authorList>
            <person name="Khomyakova M.A."/>
            <person name="Merkel A.Y."/>
            <person name="Bonch-Osmolovskaya E.A."/>
            <person name="Slobodkin A.I."/>
        </authorList>
    </citation>
    <scope>NUCLEOTIDE SEQUENCE [LARGE SCALE GENOMIC DNA]</scope>
    <source>
        <strain evidence="4 5">M08DMB</strain>
    </source>
</reference>
<evidence type="ECO:0000256" key="1">
    <source>
        <dbReference type="ARBA" id="ARBA00022538"/>
    </source>
</evidence>
<evidence type="ECO:0000313" key="5">
    <source>
        <dbReference type="Proteomes" id="UP000440004"/>
    </source>
</evidence>
<keyword evidence="1" id="KW-0813">Transport</keyword>
<dbReference type="InterPro" id="IPR006036">
    <property type="entry name" value="K_uptake_TrkA"/>
</dbReference>
<dbReference type="GO" id="GO:0015079">
    <property type="term" value="F:potassium ion transmembrane transporter activity"/>
    <property type="evidence" value="ECO:0007669"/>
    <property type="project" value="InterPro"/>
</dbReference>
<comment type="caution">
    <text evidence="4">The sequence shown here is derived from an EMBL/GenBank/DDBJ whole genome shotgun (WGS) entry which is preliminary data.</text>
</comment>
<dbReference type="AlphaFoldDB" id="A0A6A7KBP6"/>
<dbReference type="Proteomes" id="UP000440004">
    <property type="component" value="Unassembled WGS sequence"/>
</dbReference>
<dbReference type="InterPro" id="IPR003148">
    <property type="entry name" value="RCK_N"/>
</dbReference>
<name>A0A6A7KBP6_9FIRM</name>
<keyword evidence="1" id="KW-0633">Potassium transport</keyword>
<keyword evidence="5" id="KW-1185">Reference proteome</keyword>